<dbReference type="InterPro" id="IPR000719">
    <property type="entry name" value="Prot_kinase_dom"/>
</dbReference>
<evidence type="ECO:0000256" key="1">
    <source>
        <dbReference type="SAM" id="MobiDB-lite"/>
    </source>
</evidence>
<dbReference type="InterPro" id="IPR001245">
    <property type="entry name" value="Ser-Thr/Tyr_kinase_cat_dom"/>
</dbReference>
<dbReference type="InterPro" id="IPR008271">
    <property type="entry name" value="Ser/Thr_kinase_AS"/>
</dbReference>
<dbReference type="Proteomes" id="UP000006514">
    <property type="component" value="Unassembled WGS sequence"/>
</dbReference>
<keyword evidence="3" id="KW-0808">Transferase</keyword>
<dbReference type="PROSITE" id="PS00108">
    <property type="entry name" value="PROTEIN_KINASE_ST"/>
    <property type="match status" value="1"/>
</dbReference>
<dbReference type="InterPro" id="IPR011009">
    <property type="entry name" value="Kinase-like_dom_sf"/>
</dbReference>
<keyword evidence="3" id="KW-0418">Kinase</keyword>
<proteinExistence type="predicted"/>
<dbReference type="EMBL" id="JH687873">
    <property type="protein sequence ID" value="EJD36017.1"/>
    <property type="molecule type" value="Genomic_DNA"/>
</dbReference>
<dbReference type="InParanoid" id="J0D8V9"/>
<name>J0D8V9_AURST</name>
<evidence type="ECO:0000313" key="4">
    <source>
        <dbReference type="Proteomes" id="UP000006514"/>
    </source>
</evidence>
<protein>
    <submittedName>
        <fullName evidence="3">Kinase-like protein</fullName>
    </submittedName>
</protein>
<feature type="compositionally biased region" description="Low complexity" evidence="1">
    <location>
        <begin position="454"/>
        <end position="474"/>
    </location>
</feature>
<feature type="domain" description="Protein kinase" evidence="2">
    <location>
        <begin position="17"/>
        <end position="297"/>
    </location>
</feature>
<reference evidence="4" key="1">
    <citation type="journal article" date="2012" name="Science">
        <title>The Paleozoic origin of enzymatic lignin decomposition reconstructed from 31 fungal genomes.</title>
        <authorList>
            <person name="Floudas D."/>
            <person name="Binder M."/>
            <person name="Riley R."/>
            <person name="Barry K."/>
            <person name="Blanchette R.A."/>
            <person name="Henrissat B."/>
            <person name="Martinez A.T."/>
            <person name="Otillar R."/>
            <person name="Spatafora J.W."/>
            <person name="Yadav J.S."/>
            <person name="Aerts A."/>
            <person name="Benoit I."/>
            <person name="Boyd A."/>
            <person name="Carlson A."/>
            <person name="Copeland A."/>
            <person name="Coutinho P.M."/>
            <person name="de Vries R.P."/>
            <person name="Ferreira P."/>
            <person name="Findley K."/>
            <person name="Foster B."/>
            <person name="Gaskell J."/>
            <person name="Glotzer D."/>
            <person name="Gorecki P."/>
            <person name="Heitman J."/>
            <person name="Hesse C."/>
            <person name="Hori C."/>
            <person name="Igarashi K."/>
            <person name="Jurgens J.A."/>
            <person name="Kallen N."/>
            <person name="Kersten P."/>
            <person name="Kohler A."/>
            <person name="Kuees U."/>
            <person name="Kumar T.K.A."/>
            <person name="Kuo A."/>
            <person name="LaButti K."/>
            <person name="Larrondo L.F."/>
            <person name="Lindquist E."/>
            <person name="Ling A."/>
            <person name="Lombard V."/>
            <person name="Lucas S."/>
            <person name="Lundell T."/>
            <person name="Martin R."/>
            <person name="McLaughlin D.J."/>
            <person name="Morgenstern I."/>
            <person name="Morin E."/>
            <person name="Murat C."/>
            <person name="Nagy L.G."/>
            <person name="Nolan M."/>
            <person name="Ohm R.A."/>
            <person name="Patyshakuliyeva A."/>
            <person name="Rokas A."/>
            <person name="Ruiz-Duenas F.J."/>
            <person name="Sabat G."/>
            <person name="Salamov A."/>
            <person name="Samejima M."/>
            <person name="Schmutz J."/>
            <person name="Slot J.C."/>
            <person name="St John F."/>
            <person name="Stenlid J."/>
            <person name="Sun H."/>
            <person name="Sun S."/>
            <person name="Syed K."/>
            <person name="Tsang A."/>
            <person name="Wiebenga A."/>
            <person name="Young D."/>
            <person name="Pisabarro A."/>
            <person name="Eastwood D.C."/>
            <person name="Martin F."/>
            <person name="Cullen D."/>
            <person name="Grigoriev I.V."/>
            <person name="Hibbett D.S."/>
        </authorList>
    </citation>
    <scope>NUCLEOTIDE SEQUENCE [LARGE SCALE GENOMIC DNA]</scope>
    <source>
        <strain evidence="4">TFB10046</strain>
    </source>
</reference>
<dbReference type="Gene3D" id="1.10.510.10">
    <property type="entry name" value="Transferase(Phosphotransferase) domain 1"/>
    <property type="match status" value="1"/>
</dbReference>
<keyword evidence="4" id="KW-1185">Reference proteome</keyword>
<gene>
    <name evidence="3" type="ORF">AURDEDRAFT_117196</name>
</gene>
<dbReference type="GO" id="GO:0005524">
    <property type="term" value="F:ATP binding"/>
    <property type="evidence" value="ECO:0007669"/>
    <property type="project" value="InterPro"/>
</dbReference>
<dbReference type="PANTHER" id="PTHR44329">
    <property type="entry name" value="SERINE/THREONINE-PROTEIN KINASE TNNI3K-RELATED"/>
    <property type="match status" value="1"/>
</dbReference>
<dbReference type="OrthoDB" id="1668230at2759"/>
<dbReference type="eggNOG" id="KOG0197">
    <property type="taxonomic scope" value="Eukaryota"/>
</dbReference>
<dbReference type="SMART" id="SM00220">
    <property type="entry name" value="S_TKc"/>
    <property type="match status" value="1"/>
</dbReference>
<feature type="region of interest" description="Disordered" evidence="1">
    <location>
        <begin position="448"/>
        <end position="483"/>
    </location>
</feature>
<dbReference type="PROSITE" id="PS50011">
    <property type="entry name" value="PROTEIN_KINASE_DOM"/>
    <property type="match status" value="1"/>
</dbReference>
<accession>J0D8V9</accession>
<dbReference type="FunCoup" id="J0D8V9">
    <property type="interactions" value="70"/>
</dbReference>
<dbReference type="KEGG" id="adl:AURDEDRAFT_117196"/>
<dbReference type="AlphaFoldDB" id="J0D8V9"/>
<organism evidence="3 4">
    <name type="scientific">Auricularia subglabra (strain TFB-10046 / SS5)</name>
    <name type="common">White-rot fungus</name>
    <name type="synonym">Auricularia delicata (strain TFB10046)</name>
    <dbReference type="NCBI Taxonomy" id="717982"/>
    <lineage>
        <taxon>Eukaryota</taxon>
        <taxon>Fungi</taxon>
        <taxon>Dikarya</taxon>
        <taxon>Basidiomycota</taxon>
        <taxon>Agaricomycotina</taxon>
        <taxon>Agaricomycetes</taxon>
        <taxon>Auriculariales</taxon>
        <taxon>Auriculariaceae</taxon>
        <taxon>Auricularia</taxon>
    </lineage>
</organism>
<dbReference type="SUPFAM" id="SSF56112">
    <property type="entry name" value="Protein kinase-like (PK-like)"/>
    <property type="match status" value="1"/>
</dbReference>
<evidence type="ECO:0000313" key="3">
    <source>
        <dbReference type="EMBL" id="EJD36017.1"/>
    </source>
</evidence>
<dbReference type="InterPro" id="IPR051681">
    <property type="entry name" value="Ser/Thr_Kinases-Pseudokinases"/>
</dbReference>
<sequence length="505" mass="54737">MQTTVSYRGQLLTVIVSDPQNLCGHGATATVLYGTVLTASGIECLALKVFQPFLGPERMELLNREIAAWQKLRHERILPFIGRCTLGINQVALVTPFMKNGNMCEYLRTNPTSNRLELIVQVAEGLQYLHCVAGVVHGDIKGENILISDGGTILLADFGLSTLVEAADNVTATHIRRHNTVRFSAPELLTDSACVSSWMRPSGGQVQVLRSKTTFSDMFAFGMLIYQIYTGRLPWHGQHETSIMLSIIGGRSPPRPTDGEAGRRFCDVTWLICEQCWAAAPLSRPSITEALARLQSLKQAHANESSDTSACHTGALSLNPCAAEFLPRIPTAGMYPVEQAAVQSWQFTLNSNSTNHLVQSFSARAPRLDPHATPFVSRFSSTVSHNSLPVQGRPERHTAVCSPTHISCVAQPRSGSAVLPLKRGPPPPLTFDSLTSFASPFVDSPRTPDLILDAPSSVPSSPSTANPTPTRSNSELFNPDAKPFAPRFATATMVTRGSDAPEVML</sequence>
<dbReference type="Pfam" id="PF07714">
    <property type="entry name" value="PK_Tyr_Ser-Thr"/>
    <property type="match status" value="1"/>
</dbReference>
<dbReference type="GO" id="GO:0004674">
    <property type="term" value="F:protein serine/threonine kinase activity"/>
    <property type="evidence" value="ECO:0007669"/>
    <property type="project" value="TreeGrafter"/>
</dbReference>
<evidence type="ECO:0000259" key="2">
    <source>
        <dbReference type="PROSITE" id="PS50011"/>
    </source>
</evidence>